<reference evidence="1" key="1">
    <citation type="journal article" date="2014" name="Nat. Commun.">
        <title>The tobacco genome sequence and its comparison with those of tomato and potato.</title>
        <authorList>
            <person name="Sierro N."/>
            <person name="Battey J.N."/>
            <person name="Ouadi S."/>
            <person name="Bakaher N."/>
            <person name="Bovet L."/>
            <person name="Willig A."/>
            <person name="Goepfert S."/>
            <person name="Peitsch M.C."/>
            <person name="Ivanov N.V."/>
        </authorList>
    </citation>
    <scope>NUCLEOTIDE SEQUENCE [LARGE SCALE GENOMIC DNA]</scope>
</reference>
<evidence type="ECO:0000313" key="1">
    <source>
        <dbReference type="Proteomes" id="UP000790787"/>
    </source>
</evidence>
<dbReference type="AlphaFoldDB" id="A0A1S4C2F9"/>
<dbReference type="Proteomes" id="UP000790787">
    <property type="component" value="Chromosome 1"/>
</dbReference>
<dbReference type="KEGG" id="nta:107814451"/>
<dbReference type="InterPro" id="IPR005913">
    <property type="entry name" value="dTDP_dehydrorham_reduct"/>
</dbReference>
<dbReference type="PANTHER" id="PTHR10491">
    <property type="entry name" value="DTDP-4-DEHYDRORHAMNOSE REDUCTASE"/>
    <property type="match status" value="1"/>
</dbReference>
<dbReference type="GO" id="GO:0008831">
    <property type="term" value="F:dTDP-4-dehydrorhamnose reductase activity"/>
    <property type="evidence" value="ECO:0000318"/>
    <property type="project" value="GO_Central"/>
</dbReference>
<dbReference type="Gene3D" id="3.40.50.720">
    <property type="entry name" value="NAD(P)-binding Rossmann-like Domain"/>
    <property type="match status" value="1"/>
</dbReference>
<dbReference type="RefSeq" id="XP_016495351.2">
    <property type="nucleotide sequence ID" value="XM_016639865.2"/>
</dbReference>
<dbReference type="GO" id="GO:0008830">
    <property type="term" value="F:dTDP-4-dehydrorhamnose 3,5-epimerase activity"/>
    <property type="evidence" value="ECO:0000318"/>
    <property type="project" value="GO_Central"/>
</dbReference>
<dbReference type="GeneID" id="107814451"/>
<dbReference type="GO" id="GO:0010253">
    <property type="term" value="P:UDP-rhamnose biosynthetic process"/>
    <property type="evidence" value="ECO:0000318"/>
    <property type="project" value="GO_Central"/>
</dbReference>
<accession>A0A1S4C2F9</accession>
<keyword evidence="1" id="KW-1185">Reference proteome</keyword>
<dbReference type="OrthoDB" id="16464at2759"/>
<dbReference type="PANTHER" id="PTHR10491:SF4">
    <property type="entry name" value="METHIONINE ADENOSYLTRANSFERASE 2 SUBUNIT BETA"/>
    <property type="match status" value="1"/>
</dbReference>
<reference evidence="2" key="2">
    <citation type="submission" date="2025-08" db="UniProtKB">
        <authorList>
            <consortium name="RefSeq"/>
        </authorList>
    </citation>
    <scope>IDENTIFICATION</scope>
    <source>
        <tissue evidence="2">Leaf</tissue>
    </source>
</reference>
<evidence type="ECO:0000313" key="2">
    <source>
        <dbReference type="RefSeq" id="XP_016495351.2"/>
    </source>
</evidence>
<dbReference type="RefSeq" id="XP_016495351.1">
    <property type="nucleotide sequence ID" value="XM_016639865.1"/>
</dbReference>
<protein>
    <submittedName>
        <fullName evidence="2">Bifunctional dTDP-4-dehydrorhamnose 3,5-epimerase/dTDP-4-dehydrorhamnose reductase-like</fullName>
    </submittedName>
</protein>
<name>A0A1S4C2F9_TOBAC</name>
<dbReference type="PaxDb" id="4097-A0A1S4C2F9"/>
<dbReference type="GO" id="GO:0019305">
    <property type="term" value="P:dTDP-rhamnose biosynthetic process"/>
    <property type="evidence" value="ECO:0000318"/>
    <property type="project" value="GO_Central"/>
</dbReference>
<dbReference type="SMR" id="A0A1S4C2F9"/>
<sequence length="102" mass="11796">MTILDKLLPISLEMTKRNLTGICNFTNPGVVSNNEILEMYRDNVDPSFSWKNFTHEEQAKVIVAPNNELDTSKMSKEFPEMKSIKESLIEYVFKPNRKTRVA</sequence>
<dbReference type="STRING" id="4097.A0A1S4C2F9"/>
<gene>
    <name evidence="2" type="primary">LOC107814451</name>
</gene>
<dbReference type="OMA" id="ILKCGRS"/>
<organism evidence="1 2">
    <name type="scientific">Nicotiana tabacum</name>
    <name type="common">Common tobacco</name>
    <dbReference type="NCBI Taxonomy" id="4097"/>
    <lineage>
        <taxon>Eukaryota</taxon>
        <taxon>Viridiplantae</taxon>
        <taxon>Streptophyta</taxon>
        <taxon>Embryophyta</taxon>
        <taxon>Tracheophyta</taxon>
        <taxon>Spermatophyta</taxon>
        <taxon>Magnoliopsida</taxon>
        <taxon>eudicotyledons</taxon>
        <taxon>Gunneridae</taxon>
        <taxon>Pentapetalae</taxon>
        <taxon>asterids</taxon>
        <taxon>lamiids</taxon>
        <taxon>Solanales</taxon>
        <taxon>Solanaceae</taxon>
        <taxon>Nicotianoideae</taxon>
        <taxon>Nicotianeae</taxon>
        <taxon>Nicotiana</taxon>
    </lineage>
</organism>
<proteinExistence type="predicted"/>